<evidence type="ECO:0000313" key="4">
    <source>
        <dbReference type="Proteomes" id="UP000670475"/>
    </source>
</evidence>
<dbReference type="SUPFAM" id="SSF53067">
    <property type="entry name" value="Actin-like ATPase domain"/>
    <property type="match status" value="1"/>
</dbReference>
<dbReference type="RefSeq" id="WP_209339407.1">
    <property type="nucleotide sequence ID" value="NZ_JAGIQL010000025.1"/>
</dbReference>
<feature type="region of interest" description="Disordered" evidence="2">
    <location>
        <begin position="310"/>
        <end position="334"/>
    </location>
</feature>
<dbReference type="Gene3D" id="3.30.420.40">
    <property type="match status" value="2"/>
</dbReference>
<dbReference type="Proteomes" id="UP000670475">
    <property type="component" value="Unassembled WGS sequence"/>
</dbReference>
<feature type="compositionally biased region" description="Polar residues" evidence="2">
    <location>
        <begin position="310"/>
        <end position="321"/>
    </location>
</feature>
<name>A0A940MAA4_9ACTN</name>
<dbReference type="Pfam" id="PF00480">
    <property type="entry name" value="ROK"/>
    <property type="match status" value="1"/>
</dbReference>
<evidence type="ECO:0000313" key="3">
    <source>
        <dbReference type="EMBL" id="MBP0457639.1"/>
    </source>
</evidence>
<comment type="similarity">
    <text evidence="1">Belongs to the ROK (NagC/XylR) family.</text>
</comment>
<dbReference type="InterPro" id="IPR049874">
    <property type="entry name" value="ROK_cs"/>
</dbReference>
<dbReference type="EMBL" id="JAGIQL010000025">
    <property type="protein sequence ID" value="MBP0457639.1"/>
    <property type="molecule type" value="Genomic_DNA"/>
</dbReference>
<evidence type="ECO:0000256" key="2">
    <source>
        <dbReference type="SAM" id="MobiDB-lite"/>
    </source>
</evidence>
<dbReference type="AlphaFoldDB" id="A0A940MAA4"/>
<organism evidence="3 4">
    <name type="scientific">Streptomyces montanisoli</name>
    <dbReference type="NCBI Taxonomy" id="2798581"/>
    <lineage>
        <taxon>Bacteria</taxon>
        <taxon>Bacillati</taxon>
        <taxon>Actinomycetota</taxon>
        <taxon>Actinomycetes</taxon>
        <taxon>Kitasatosporales</taxon>
        <taxon>Streptomycetaceae</taxon>
        <taxon>Streptomyces</taxon>
    </lineage>
</organism>
<reference evidence="3" key="1">
    <citation type="submission" date="2021-03" db="EMBL/GenBank/DDBJ databases">
        <title>Whole genome sequence of Streptomyces bomunensis MMS17-BM035.</title>
        <authorList>
            <person name="Lee J.H."/>
        </authorList>
    </citation>
    <scope>NUCLEOTIDE SEQUENCE</scope>
    <source>
        <strain evidence="3">MMS17-BM035</strain>
    </source>
</reference>
<dbReference type="PANTHER" id="PTHR18964:SF169">
    <property type="entry name" value="N-ACETYLMANNOSAMINE KINASE"/>
    <property type="match status" value="1"/>
</dbReference>
<gene>
    <name evidence="3" type="ORF">JFN87_09015</name>
</gene>
<keyword evidence="4" id="KW-1185">Reference proteome</keyword>
<dbReference type="PROSITE" id="PS01125">
    <property type="entry name" value="ROK"/>
    <property type="match status" value="1"/>
</dbReference>
<evidence type="ECO:0000256" key="1">
    <source>
        <dbReference type="ARBA" id="ARBA00006479"/>
    </source>
</evidence>
<dbReference type="InterPro" id="IPR043129">
    <property type="entry name" value="ATPase_NBD"/>
</dbReference>
<dbReference type="PANTHER" id="PTHR18964">
    <property type="entry name" value="ROK (REPRESSOR, ORF, KINASE) FAMILY"/>
    <property type="match status" value="1"/>
</dbReference>
<comment type="caution">
    <text evidence="3">The sequence shown here is derived from an EMBL/GenBank/DDBJ whole genome shotgun (WGS) entry which is preliminary data.</text>
</comment>
<accession>A0A940MAA4</accession>
<feature type="compositionally biased region" description="Basic and acidic residues" evidence="2">
    <location>
        <begin position="323"/>
        <end position="334"/>
    </location>
</feature>
<dbReference type="InterPro" id="IPR000600">
    <property type="entry name" value="ROK"/>
</dbReference>
<sequence length="334" mass="33060">MNRWRIGVDVGGTKIAAGLVSTTGLLDERLVLPTPATEGASAILGTVQRAVETLRASLPPGDVVTGVGIGTGGVVDHARGVIVSATGLLHGWAGTRVADELHARLGLPVAIDNDGNALALGEHRFGAGRGHQDVLYVAVGTGIGGALVLGGELRRGAHHSAGELGHQPAPGAEGRPCSCGGRGHIEAAASGPSITAAYRERSGDTQVTDLRVVAARAAAGDGQAAGAIEEAATILGKVVAGLANTVDPEAVVIGGGVAQLGPILWPPLETGFRAGTLPPLADVPVLPALLGPTAAIVGAATLVADTGSAAETGSDANTAAQRETAHRTSSKEHS</sequence>
<proteinExistence type="inferred from homology"/>
<protein>
    <submittedName>
        <fullName evidence="3">ROK family protein</fullName>
    </submittedName>
</protein>